<dbReference type="OrthoDB" id="4427597at2"/>
<evidence type="ECO:0000259" key="3">
    <source>
        <dbReference type="Pfam" id="PF10509"/>
    </source>
</evidence>
<evidence type="ECO:0000256" key="2">
    <source>
        <dbReference type="ARBA" id="ARBA00022840"/>
    </source>
</evidence>
<evidence type="ECO:0000256" key="1">
    <source>
        <dbReference type="ARBA" id="ARBA00022741"/>
    </source>
</evidence>
<dbReference type="EC" id="2.7.1.6" evidence="4"/>
<dbReference type="EMBL" id="CP010827">
    <property type="protein sequence ID" value="AJI79426.1"/>
    <property type="molecule type" value="Genomic_DNA"/>
</dbReference>
<dbReference type="Gene3D" id="3.30.70.890">
    <property type="entry name" value="GHMP kinase, C-terminal domain"/>
    <property type="match status" value="1"/>
</dbReference>
<protein>
    <submittedName>
        <fullName evidence="4">Galactokinase</fullName>
        <ecNumber evidence="4">2.7.1.6</ecNumber>
    </submittedName>
</protein>
<dbReference type="PRINTS" id="PR00959">
    <property type="entry name" value="MEVGALKINASE"/>
</dbReference>
<dbReference type="RefSeq" id="WP_042531709.1">
    <property type="nucleotide sequence ID" value="NZ_CP010827.1"/>
</dbReference>
<name>A0A0B6F5W5_9CORY</name>
<dbReference type="KEGG" id="csx:CSING_09540"/>
<dbReference type="HOGENOM" id="CLU_692070_0_0_11"/>
<keyword evidence="1" id="KW-0547">Nucleotide-binding</keyword>
<proteinExistence type="predicted"/>
<dbReference type="GO" id="GO:0005524">
    <property type="term" value="F:ATP binding"/>
    <property type="evidence" value="ECO:0007669"/>
    <property type="project" value="UniProtKB-KW"/>
</dbReference>
<dbReference type="InterPro" id="IPR020568">
    <property type="entry name" value="Ribosomal_Su5_D2-typ_SF"/>
</dbReference>
<evidence type="ECO:0000313" key="5">
    <source>
        <dbReference type="Proteomes" id="UP000031890"/>
    </source>
</evidence>
<dbReference type="InterPro" id="IPR036554">
    <property type="entry name" value="GHMP_kinase_C_sf"/>
</dbReference>
<dbReference type="AlphaFoldDB" id="A0A0B6F5W5"/>
<organism evidence="4 5">
    <name type="scientific">Corynebacterium singulare</name>
    <dbReference type="NCBI Taxonomy" id="161899"/>
    <lineage>
        <taxon>Bacteria</taxon>
        <taxon>Bacillati</taxon>
        <taxon>Actinomycetota</taxon>
        <taxon>Actinomycetes</taxon>
        <taxon>Mycobacteriales</taxon>
        <taxon>Corynebacteriaceae</taxon>
        <taxon>Corynebacterium</taxon>
    </lineage>
</organism>
<keyword evidence="4" id="KW-0808">Transferase</keyword>
<dbReference type="Proteomes" id="UP000031890">
    <property type="component" value="Chromosome"/>
</dbReference>
<dbReference type="GO" id="GO:0006012">
    <property type="term" value="P:galactose metabolic process"/>
    <property type="evidence" value="ECO:0007669"/>
    <property type="project" value="TreeGrafter"/>
</dbReference>
<dbReference type="InterPro" id="IPR019539">
    <property type="entry name" value="GalKase_N"/>
</dbReference>
<feature type="domain" description="Galactokinase N-terminal" evidence="3">
    <location>
        <begin position="18"/>
        <end position="66"/>
    </location>
</feature>
<keyword evidence="4" id="KW-0418">Kinase</keyword>
<gene>
    <name evidence="4" type="primary">galK</name>
    <name evidence="4" type="ORF">CSING_09540</name>
</gene>
<dbReference type="PANTHER" id="PTHR10457:SF7">
    <property type="entry name" value="GALACTOKINASE-RELATED"/>
    <property type="match status" value="1"/>
</dbReference>
<dbReference type="GO" id="GO:0005829">
    <property type="term" value="C:cytosol"/>
    <property type="evidence" value="ECO:0007669"/>
    <property type="project" value="TreeGrafter"/>
</dbReference>
<dbReference type="SUPFAM" id="SSF54211">
    <property type="entry name" value="Ribosomal protein S5 domain 2-like"/>
    <property type="match status" value="1"/>
</dbReference>
<evidence type="ECO:0000313" key="4">
    <source>
        <dbReference type="EMBL" id="AJI79426.1"/>
    </source>
</evidence>
<dbReference type="Gene3D" id="3.30.230.10">
    <property type="match status" value="1"/>
</dbReference>
<dbReference type="GO" id="GO:0004335">
    <property type="term" value="F:galactokinase activity"/>
    <property type="evidence" value="ECO:0007669"/>
    <property type="project" value="UniProtKB-EC"/>
</dbReference>
<keyword evidence="2" id="KW-0067">ATP-binding</keyword>
<dbReference type="PANTHER" id="PTHR10457">
    <property type="entry name" value="MEVALONATE KINASE/GALACTOKINASE"/>
    <property type="match status" value="1"/>
</dbReference>
<accession>A0A0B6F5W5</accession>
<dbReference type="InterPro" id="IPR014721">
    <property type="entry name" value="Ribsml_uS5_D2-typ_fold_subgr"/>
</dbReference>
<sequence length="423" mass="44092">MPLWTAPSTPVIDRVRTAHNENVGTEPAHIASAPATWSLIGEHIDHYGGIAIMGLSDLRAAVGVSPRDDGTVTVRCLNADGSTTEDFITLDKVSALAAEQQPSVDSEGQPVKPPAPAGGLAARLGGIIHTMITRQLLSRETTGADITVVTDIPDNAGLGAAAAIDIATALALLGSADDPHDAPLRARLAEVCSQAVGTFAHFPALRARHSAALRGTGESITIIDYADGSVTQAPHPVNQDLAACVLAVPGDFDCEEAIADIRTRERFVDDACRAFGTESLRLLPDAPQRVLDWLAAVHKIHGPENQPTIPQATAWLTFYAEETDRAQGLARALRSRRGMELFPLLTQSQSALATVYGFDSAEKLAQLATARGAVAARSAHAGTSTAVIAYVPAAKATNFAADLAEDGLLVVPLNAGAPAVTES</sequence>
<reference evidence="4 5" key="1">
    <citation type="journal article" date="2015" name="Genome Announc.">
        <title>Complete Genome Sequence and Annotation of Corynebacterium singulare DSM 44357, Isolated from a Human Semen Specimen.</title>
        <authorList>
            <person name="Merten M."/>
            <person name="Brinkrolf K."/>
            <person name="Albersmeier A."/>
            <person name="Kutter Y."/>
            <person name="Ruckert C."/>
            <person name="Tauch A."/>
        </authorList>
    </citation>
    <scope>NUCLEOTIDE SEQUENCE [LARGE SCALE GENOMIC DNA]</scope>
    <source>
        <strain evidence="4">IBS B52218</strain>
    </source>
</reference>
<dbReference type="Pfam" id="PF10509">
    <property type="entry name" value="GalKase_gal_bdg"/>
    <property type="match status" value="1"/>
</dbReference>
<dbReference type="STRING" id="161899.CSING_09540"/>